<gene>
    <name evidence="1" type="ORF">PIB30_083012</name>
</gene>
<comment type="caution">
    <text evidence="1">The sequence shown here is derived from an EMBL/GenBank/DDBJ whole genome shotgun (WGS) entry which is preliminary data.</text>
</comment>
<evidence type="ECO:0000313" key="2">
    <source>
        <dbReference type="Proteomes" id="UP001341840"/>
    </source>
</evidence>
<keyword evidence="2" id="KW-1185">Reference proteome</keyword>
<sequence length="100" mass="11916">MEGYDVRSFRVHLNQRKHALAACAVTGIEWGRYVDPMYRIQFVFSVYQMELPPILDEQYWPPWHRTVVRPNPSMRQKKWGRPMSTRIRNGMDIVKHAGTQ</sequence>
<protein>
    <submittedName>
        <fullName evidence="1">Uncharacterized protein</fullName>
    </submittedName>
</protein>
<organism evidence="1 2">
    <name type="scientific">Stylosanthes scabra</name>
    <dbReference type="NCBI Taxonomy" id="79078"/>
    <lineage>
        <taxon>Eukaryota</taxon>
        <taxon>Viridiplantae</taxon>
        <taxon>Streptophyta</taxon>
        <taxon>Embryophyta</taxon>
        <taxon>Tracheophyta</taxon>
        <taxon>Spermatophyta</taxon>
        <taxon>Magnoliopsida</taxon>
        <taxon>eudicotyledons</taxon>
        <taxon>Gunneridae</taxon>
        <taxon>Pentapetalae</taxon>
        <taxon>rosids</taxon>
        <taxon>fabids</taxon>
        <taxon>Fabales</taxon>
        <taxon>Fabaceae</taxon>
        <taxon>Papilionoideae</taxon>
        <taxon>50 kb inversion clade</taxon>
        <taxon>dalbergioids sensu lato</taxon>
        <taxon>Dalbergieae</taxon>
        <taxon>Pterocarpus clade</taxon>
        <taxon>Stylosanthes</taxon>
    </lineage>
</organism>
<dbReference type="EMBL" id="JASCZI010091918">
    <property type="protein sequence ID" value="MED6151493.1"/>
    <property type="molecule type" value="Genomic_DNA"/>
</dbReference>
<proteinExistence type="predicted"/>
<dbReference type="Proteomes" id="UP001341840">
    <property type="component" value="Unassembled WGS sequence"/>
</dbReference>
<evidence type="ECO:0000313" key="1">
    <source>
        <dbReference type="EMBL" id="MED6151493.1"/>
    </source>
</evidence>
<name>A0ABU6TU32_9FABA</name>
<reference evidence="1 2" key="1">
    <citation type="journal article" date="2023" name="Plants (Basel)">
        <title>Bridging the Gap: Combining Genomics and Transcriptomics Approaches to Understand Stylosanthes scabra, an Orphan Legume from the Brazilian Caatinga.</title>
        <authorList>
            <person name="Ferreira-Neto J.R.C."/>
            <person name="da Silva M.D."/>
            <person name="Binneck E."/>
            <person name="de Melo N.F."/>
            <person name="da Silva R.H."/>
            <person name="de Melo A.L.T.M."/>
            <person name="Pandolfi V."/>
            <person name="Bustamante F.O."/>
            <person name="Brasileiro-Vidal A.C."/>
            <person name="Benko-Iseppon A.M."/>
        </authorList>
    </citation>
    <scope>NUCLEOTIDE SEQUENCE [LARGE SCALE GENOMIC DNA]</scope>
    <source>
        <tissue evidence="1">Leaves</tissue>
    </source>
</reference>
<accession>A0ABU6TU32</accession>